<feature type="non-terminal residue" evidence="2">
    <location>
        <position position="557"/>
    </location>
</feature>
<sequence length="557" mass="64430">LTDDEYLDRLIDETCEEDVASSRDEPEPSVPSPPWELQKLKKTLEDLEDAAVRLPQRRIAYVSPGKENDVECIFCNSISHYSDSCPRITDGDERYRFVKKKGLCQYCLGSCNPYFACSRENNDCFYCGIMRKKESLRFLIPKDGGHHRALCNIPNAKNLILERIREVQREMEEVSGEAAGGSGVEEIETVTPIFEPQYRPIDTQRDEDEAALNITVATLEKDLANSLRMIHEQIKVTKTLAVAWEHHLEEKIHHEGPAGEQVLLTNRFWRTASITRESLWRWTQRFLTLDSLYQERTDCGSVPARKRKEWLENGTEHDTYATSLIPVVKENLQKLDRYLVAIEGELAEAEKSYQVEKIFWADFAQVIKQTNSEEKEREEAKMEVLTDDEYLDRLIDETCEEDVASSRDEPEPSVPSPPWELQKLKKTLEDLEDAAVRLPQRRIAYVSPGKENDVECIFCNSISHYSDSCPRITDGDERYRFVKKKGLCQYCLGSCNPYFACSRENNDCFYCGIMRKKESLRFLIPKDGGHHRALCNIPNAKNLILERIREVQREMEE</sequence>
<dbReference type="AlphaFoldDB" id="A0AAN8G178"/>
<evidence type="ECO:0000313" key="3">
    <source>
        <dbReference type="Proteomes" id="UP001331761"/>
    </source>
</evidence>
<evidence type="ECO:0000256" key="1">
    <source>
        <dbReference type="SAM" id="Coils"/>
    </source>
</evidence>
<organism evidence="2 3">
    <name type="scientific">Trichostrongylus colubriformis</name>
    <name type="common">Black scour worm</name>
    <dbReference type="NCBI Taxonomy" id="6319"/>
    <lineage>
        <taxon>Eukaryota</taxon>
        <taxon>Metazoa</taxon>
        <taxon>Ecdysozoa</taxon>
        <taxon>Nematoda</taxon>
        <taxon>Chromadorea</taxon>
        <taxon>Rhabditida</taxon>
        <taxon>Rhabditina</taxon>
        <taxon>Rhabditomorpha</taxon>
        <taxon>Strongyloidea</taxon>
        <taxon>Trichostrongylidae</taxon>
        <taxon>Trichostrongylus</taxon>
    </lineage>
</organism>
<keyword evidence="3" id="KW-1185">Reference proteome</keyword>
<protein>
    <submittedName>
        <fullName evidence="2">Uncharacterized protein</fullName>
    </submittedName>
</protein>
<evidence type="ECO:0000313" key="2">
    <source>
        <dbReference type="EMBL" id="KAK5986514.1"/>
    </source>
</evidence>
<feature type="coiled-coil region" evidence="1">
    <location>
        <begin position="332"/>
        <end position="388"/>
    </location>
</feature>
<proteinExistence type="predicted"/>
<keyword evidence="1" id="KW-0175">Coiled coil</keyword>
<dbReference type="Proteomes" id="UP001331761">
    <property type="component" value="Unassembled WGS sequence"/>
</dbReference>
<feature type="non-terminal residue" evidence="2">
    <location>
        <position position="1"/>
    </location>
</feature>
<name>A0AAN8G178_TRICO</name>
<gene>
    <name evidence="2" type="ORF">GCK32_014805</name>
</gene>
<reference evidence="2 3" key="1">
    <citation type="submission" date="2019-10" db="EMBL/GenBank/DDBJ databases">
        <title>Assembly and Annotation for the nematode Trichostrongylus colubriformis.</title>
        <authorList>
            <person name="Martin J."/>
        </authorList>
    </citation>
    <scope>NUCLEOTIDE SEQUENCE [LARGE SCALE GENOMIC DNA]</scope>
    <source>
        <strain evidence="2">G859</strain>
        <tissue evidence="2">Whole worm</tissue>
    </source>
</reference>
<comment type="caution">
    <text evidence="2">The sequence shown here is derived from an EMBL/GenBank/DDBJ whole genome shotgun (WGS) entry which is preliminary data.</text>
</comment>
<dbReference type="EMBL" id="WIXE01000523">
    <property type="protein sequence ID" value="KAK5986514.1"/>
    <property type="molecule type" value="Genomic_DNA"/>
</dbReference>
<accession>A0AAN8G178</accession>